<sequence length="233" mass="27616">MWRFFLVYVFCAFTLVRQSNGQANEYRLPMTTVPESYDLRFEFKDFNGVDNLTFSGVANITIIVVESTDVVTLNLRDLNVTDVTVAETTNDWYRLLSVNECVYLTNDERFEIRLFRNIPTSRRLLVSIKYIGSIRTDMTGLYLSSYEERDTTKLVLHCYYYYDNLYGVYLRDIVVLTKRYRWFVMTQFEPTYARRAFPCYDEPGYKTEFNISVVKQSNQIALSNMPIRYTEYG</sequence>
<dbReference type="GO" id="GO:0070006">
    <property type="term" value="F:metalloaminopeptidase activity"/>
    <property type="evidence" value="ECO:0007669"/>
    <property type="project" value="TreeGrafter"/>
</dbReference>
<comment type="caution">
    <text evidence="3">The sequence shown here is derived from an EMBL/GenBank/DDBJ whole genome shotgun (WGS) entry which is preliminary data.</text>
</comment>
<evidence type="ECO:0000256" key="1">
    <source>
        <dbReference type="SAM" id="SignalP"/>
    </source>
</evidence>
<organism evidence="3 4">
    <name type="scientific">Aphis craccivora</name>
    <name type="common">Cowpea aphid</name>
    <dbReference type="NCBI Taxonomy" id="307492"/>
    <lineage>
        <taxon>Eukaryota</taxon>
        <taxon>Metazoa</taxon>
        <taxon>Ecdysozoa</taxon>
        <taxon>Arthropoda</taxon>
        <taxon>Hexapoda</taxon>
        <taxon>Insecta</taxon>
        <taxon>Pterygota</taxon>
        <taxon>Neoptera</taxon>
        <taxon>Paraneoptera</taxon>
        <taxon>Hemiptera</taxon>
        <taxon>Sternorrhyncha</taxon>
        <taxon>Aphidomorpha</taxon>
        <taxon>Aphidoidea</taxon>
        <taxon>Aphididae</taxon>
        <taxon>Aphidini</taxon>
        <taxon>Aphis</taxon>
        <taxon>Aphis</taxon>
    </lineage>
</organism>
<name>A0A6G0YZZ0_APHCR</name>
<dbReference type="AlphaFoldDB" id="A0A6G0YZZ0"/>
<feature type="domain" description="Aminopeptidase N-like N-terminal" evidence="2">
    <location>
        <begin position="33"/>
        <end position="155"/>
    </location>
</feature>
<dbReference type="Proteomes" id="UP000478052">
    <property type="component" value="Unassembled WGS sequence"/>
</dbReference>
<dbReference type="GO" id="GO:0005737">
    <property type="term" value="C:cytoplasm"/>
    <property type="evidence" value="ECO:0007669"/>
    <property type="project" value="TreeGrafter"/>
</dbReference>
<dbReference type="InterPro" id="IPR050344">
    <property type="entry name" value="Peptidase_M1_aminopeptidases"/>
</dbReference>
<evidence type="ECO:0000313" key="4">
    <source>
        <dbReference type="Proteomes" id="UP000478052"/>
    </source>
</evidence>
<keyword evidence="4" id="KW-1185">Reference proteome</keyword>
<dbReference type="InterPro" id="IPR045357">
    <property type="entry name" value="Aminopeptidase_N-like_N"/>
</dbReference>
<keyword evidence="3" id="KW-0378">Hydrolase</keyword>
<dbReference type="EMBL" id="VUJU01001846">
    <property type="protein sequence ID" value="KAF0763578.1"/>
    <property type="molecule type" value="Genomic_DNA"/>
</dbReference>
<protein>
    <submittedName>
        <fullName evidence="3">Aminopeptidase N-like</fullName>
    </submittedName>
</protein>
<dbReference type="PANTHER" id="PTHR11533">
    <property type="entry name" value="PROTEASE M1 ZINC METALLOPROTEASE"/>
    <property type="match status" value="1"/>
</dbReference>
<dbReference type="OrthoDB" id="6628911at2759"/>
<evidence type="ECO:0000313" key="3">
    <source>
        <dbReference type="EMBL" id="KAF0763578.1"/>
    </source>
</evidence>
<keyword evidence="3" id="KW-0645">Protease</keyword>
<dbReference type="SUPFAM" id="SSF63737">
    <property type="entry name" value="Leukotriene A4 hydrolase N-terminal domain"/>
    <property type="match status" value="2"/>
</dbReference>
<gene>
    <name evidence="3" type="ORF">FWK35_00025928</name>
</gene>
<dbReference type="PANTHER" id="PTHR11533:SF299">
    <property type="entry name" value="AMINOPEPTIDASE"/>
    <property type="match status" value="1"/>
</dbReference>
<feature type="signal peptide" evidence="1">
    <location>
        <begin position="1"/>
        <end position="21"/>
    </location>
</feature>
<proteinExistence type="predicted"/>
<dbReference type="GO" id="GO:0005615">
    <property type="term" value="C:extracellular space"/>
    <property type="evidence" value="ECO:0007669"/>
    <property type="project" value="TreeGrafter"/>
</dbReference>
<evidence type="ECO:0000259" key="2">
    <source>
        <dbReference type="Pfam" id="PF17900"/>
    </source>
</evidence>
<accession>A0A6G0YZZ0</accession>
<dbReference type="Gene3D" id="2.60.40.1730">
    <property type="entry name" value="tricorn interacting facor f3 domain"/>
    <property type="match status" value="1"/>
</dbReference>
<dbReference type="Pfam" id="PF17900">
    <property type="entry name" value="Peptidase_M1_N"/>
    <property type="match status" value="2"/>
</dbReference>
<dbReference type="GO" id="GO:0008270">
    <property type="term" value="F:zinc ion binding"/>
    <property type="evidence" value="ECO:0007669"/>
    <property type="project" value="TreeGrafter"/>
</dbReference>
<dbReference type="InterPro" id="IPR042097">
    <property type="entry name" value="Aminopeptidase_N-like_N_sf"/>
</dbReference>
<dbReference type="GO" id="GO:0042277">
    <property type="term" value="F:peptide binding"/>
    <property type="evidence" value="ECO:0007669"/>
    <property type="project" value="TreeGrafter"/>
</dbReference>
<reference evidence="3 4" key="1">
    <citation type="submission" date="2019-08" db="EMBL/GenBank/DDBJ databases">
        <title>Whole genome of Aphis craccivora.</title>
        <authorList>
            <person name="Voronova N.V."/>
            <person name="Shulinski R.S."/>
            <person name="Bandarenka Y.V."/>
            <person name="Zhorov D.G."/>
            <person name="Warner D."/>
        </authorList>
    </citation>
    <scope>NUCLEOTIDE SEQUENCE [LARGE SCALE GENOMIC DNA]</scope>
    <source>
        <strain evidence="3">180601</strain>
        <tissue evidence="3">Whole Body</tissue>
    </source>
</reference>
<keyword evidence="1" id="KW-0732">Signal</keyword>
<dbReference type="GO" id="GO:0043171">
    <property type="term" value="P:peptide catabolic process"/>
    <property type="evidence" value="ECO:0007669"/>
    <property type="project" value="TreeGrafter"/>
</dbReference>
<feature type="chain" id="PRO_5026294163" evidence="1">
    <location>
        <begin position="22"/>
        <end position="233"/>
    </location>
</feature>
<dbReference type="GO" id="GO:0016020">
    <property type="term" value="C:membrane"/>
    <property type="evidence" value="ECO:0007669"/>
    <property type="project" value="TreeGrafter"/>
</dbReference>
<dbReference type="GO" id="GO:0006508">
    <property type="term" value="P:proteolysis"/>
    <property type="evidence" value="ECO:0007669"/>
    <property type="project" value="TreeGrafter"/>
</dbReference>
<feature type="domain" description="Aminopeptidase N-like N-terminal" evidence="2">
    <location>
        <begin position="163"/>
        <end position="229"/>
    </location>
</feature>
<keyword evidence="3" id="KW-0031">Aminopeptidase</keyword>